<accession>B4HDP8</accession>
<dbReference type="InterPro" id="IPR023395">
    <property type="entry name" value="MCP_dom_sf"/>
</dbReference>
<evidence type="ECO:0000256" key="5">
    <source>
        <dbReference type="PROSITE-ProRule" id="PRU00282"/>
    </source>
</evidence>
<dbReference type="STRING" id="7234.B4HDP8"/>
<dbReference type="Gene3D" id="1.50.40.10">
    <property type="entry name" value="Mitochondrial carrier domain"/>
    <property type="match status" value="1"/>
</dbReference>
<comment type="similarity">
    <text evidence="2 6">Belongs to the mitochondrial carrier (TC 2.A.29) family.</text>
</comment>
<dbReference type="Proteomes" id="UP000008744">
    <property type="component" value="Unassembled WGS sequence"/>
</dbReference>
<feature type="transmembrane region" description="Helical" evidence="7">
    <location>
        <begin position="22"/>
        <end position="47"/>
    </location>
</feature>
<feature type="repeat" description="Solcar" evidence="5">
    <location>
        <begin position="1"/>
        <end position="42"/>
    </location>
</feature>
<dbReference type="HOGENOM" id="CLU_3108612_0_0_1"/>
<dbReference type="InterPro" id="IPR018108">
    <property type="entry name" value="MCP_transmembrane"/>
</dbReference>
<dbReference type="Pfam" id="PF00153">
    <property type="entry name" value="Mito_carr"/>
    <property type="match status" value="1"/>
</dbReference>
<evidence type="ECO:0000256" key="4">
    <source>
        <dbReference type="ARBA" id="ARBA00023136"/>
    </source>
</evidence>
<dbReference type="OMA" id="AFVFHIM"/>
<dbReference type="AlphaFoldDB" id="B4HDP8"/>
<keyword evidence="3 5" id="KW-0812">Transmembrane</keyword>
<evidence type="ECO:0000313" key="9">
    <source>
        <dbReference type="Proteomes" id="UP000008744"/>
    </source>
</evidence>
<reference evidence="8 9" key="1">
    <citation type="journal article" date="2007" name="Nature">
        <title>Evolution of genes and genomes on the Drosophila phylogeny.</title>
        <authorList>
            <consortium name="Drosophila 12 Genomes Consortium"/>
            <person name="Clark A.G."/>
            <person name="Eisen M.B."/>
            <person name="Smith D.R."/>
            <person name="Bergman C.M."/>
            <person name="Oliver B."/>
            <person name="Markow T.A."/>
            <person name="Kaufman T.C."/>
            <person name="Kellis M."/>
            <person name="Gelbart W."/>
            <person name="Iyer V.N."/>
            <person name="Pollard D.A."/>
            <person name="Sackton T.B."/>
            <person name="Larracuente A.M."/>
            <person name="Singh N.D."/>
            <person name="Abad J.P."/>
            <person name="Abt D.N."/>
            <person name="Adryan B."/>
            <person name="Aguade M."/>
            <person name="Akashi H."/>
            <person name="Anderson W.W."/>
            <person name="Aquadro C.F."/>
            <person name="Ardell D.H."/>
            <person name="Arguello R."/>
            <person name="Artieri C.G."/>
            <person name="Barbash D.A."/>
            <person name="Barker D."/>
            <person name="Barsanti P."/>
            <person name="Batterham P."/>
            <person name="Batzoglou S."/>
            <person name="Begun D."/>
            <person name="Bhutkar A."/>
            <person name="Blanco E."/>
            <person name="Bosak S.A."/>
            <person name="Bradley R.K."/>
            <person name="Brand A.D."/>
            <person name="Brent M.R."/>
            <person name="Brooks A.N."/>
            <person name="Brown R.H."/>
            <person name="Butlin R.K."/>
            <person name="Caggese C."/>
            <person name="Calvi B.R."/>
            <person name="Bernardo de Carvalho A."/>
            <person name="Caspi A."/>
            <person name="Castrezana S."/>
            <person name="Celniker S.E."/>
            <person name="Chang J.L."/>
            <person name="Chapple C."/>
            <person name="Chatterji S."/>
            <person name="Chinwalla A."/>
            <person name="Civetta A."/>
            <person name="Clifton S.W."/>
            <person name="Comeron J.M."/>
            <person name="Costello J.C."/>
            <person name="Coyne J.A."/>
            <person name="Daub J."/>
            <person name="David R.G."/>
            <person name="Delcher A.L."/>
            <person name="Delehaunty K."/>
            <person name="Do C.B."/>
            <person name="Ebling H."/>
            <person name="Edwards K."/>
            <person name="Eickbush T."/>
            <person name="Evans J.D."/>
            <person name="Filipski A."/>
            <person name="Findeiss S."/>
            <person name="Freyhult E."/>
            <person name="Fulton L."/>
            <person name="Fulton R."/>
            <person name="Garcia A.C."/>
            <person name="Gardiner A."/>
            <person name="Garfield D.A."/>
            <person name="Garvin B.E."/>
            <person name="Gibson G."/>
            <person name="Gilbert D."/>
            <person name="Gnerre S."/>
            <person name="Godfrey J."/>
            <person name="Good R."/>
            <person name="Gotea V."/>
            <person name="Gravely B."/>
            <person name="Greenberg A.J."/>
            <person name="Griffiths-Jones S."/>
            <person name="Gross S."/>
            <person name="Guigo R."/>
            <person name="Gustafson E.A."/>
            <person name="Haerty W."/>
            <person name="Hahn M.W."/>
            <person name="Halligan D.L."/>
            <person name="Halpern A.L."/>
            <person name="Halter G.M."/>
            <person name="Han M.V."/>
            <person name="Heger A."/>
            <person name="Hillier L."/>
            <person name="Hinrichs A.S."/>
            <person name="Holmes I."/>
            <person name="Hoskins R.A."/>
            <person name="Hubisz M.J."/>
            <person name="Hultmark D."/>
            <person name="Huntley M.A."/>
            <person name="Jaffe D.B."/>
            <person name="Jagadeeshan S."/>
            <person name="Jeck W.R."/>
            <person name="Johnson J."/>
            <person name="Jones C.D."/>
            <person name="Jordan W.C."/>
            <person name="Karpen G.H."/>
            <person name="Kataoka E."/>
            <person name="Keightley P.D."/>
            <person name="Kheradpour P."/>
            <person name="Kirkness E.F."/>
            <person name="Koerich L.B."/>
            <person name="Kristiansen K."/>
            <person name="Kudrna D."/>
            <person name="Kulathinal R.J."/>
            <person name="Kumar S."/>
            <person name="Kwok R."/>
            <person name="Lander E."/>
            <person name="Langley C.H."/>
            <person name="Lapoint R."/>
            <person name="Lazzaro B.P."/>
            <person name="Lee S.J."/>
            <person name="Levesque L."/>
            <person name="Li R."/>
            <person name="Lin C.F."/>
            <person name="Lin M.F."/>
            <person name="Lindblad-Toh K."/>
            <person name="Llopart A."/>
            <person name="Long M."/>
            <person name="Low L."/>
            <person name="Lozovsky E."/>
            <person name="Lu J."/>
            <person name="Luo M."/>
            <person name="Machado C.A."/>
            <person name="Makalowski W."/>
            <person name="Marzo M."/>
            <person name="Matsuda M."/>
            <person name="Matzkin L."/>
            <person name="McAllister B."/>
            <person name="McBride C.S."/>
            <person name="McKernan B."/>
            <person name="McKernan K."/>
            <person name="Mendez-Lago M."/>
            <person name="Minx P."/>
            <person name="Mollenhauer M.U."/>
            <person name="Montooth K."/>
            <person name="Mount S.M."/>
            <person name="Mu X."/>
            <person name="Myers E."/>
            <person name="Negre B."/>
            <person name="Newfeld S."/>
            <person name="Nielsen R."/>
            <person name="Noor M.A."/>
            <person name="O'Grady P."/>
            <person name="Pachter L."/>
            <person name="Papaceit M."/>
            <person name="Parisi M.J."/>
            <person name="Parisi M."/>
            <person name="Parts L."/>
            <person name="Pedersen J.S."/>
            <person name="Pesole G."/>
            <person name="Phillippy A.M."/>
            <person name="Ponting C.P."/>
            <person name="Pop M."/>
            <person name="Porcelli D."/>
            <person name="Powell J.R."/>
            <person name="Prohaska S."/>
            <person name="Pruitt K."/>
            <person name="Puig M."/>
            <person name="Quesneville H."/>
            <person name="Ram K.R."/>
            <person name="Rand D."/>
            <person name="Rasmussen M.D."/>
            <person name="Reed L.K."/>
            <person name="Reenan R."/>
            <person name="Reily A."/>
            <person name="Remington K.A."/>
            <person name="Rieger T.T."/>
            <person name="Ritchie M.G."/>
            <person name="Robin C."/>
            <person name="Rogers Y.H."/>
            <person name="Rohde C."/>
            <person name="Rozas J."/>
            <person name="Rubenfield M.J."/>
            <person name="Ruiz A."/>
            <person name="Russo S."/>
            <person name="Salzberg S.L."/>
            <person name="Sanchez-Gracia A."/>
            <person name="Saranga D.J."/>
            <person name="Sato H."/>
            <person name="Schaeffer S.W."/>
            <person name="Schatz M.C."/>
            <person name="Schlenke T."/>
            <person name="Schwartz R."/>
            <person name="Segarra C."/>
            <person name="Singh R.S."/>
            <person name="Sirot L."/>
            <person name="Sirota M."/>
            <person name="Sisneros N.B."/>
            <person name="Smith C.D."/>
            <person name="Smith T.F."/>
            <person name="Spieth J."/>
            <person name="Stage D.E."/>
            <person name="Stark A."/>
            <person name="Stephan W."/>
            <person name="Strausberg R.L."/>
            <person name="Strempel S."/>
            <person name="Sturgill D."/>
            <person name="Sutton G."/>
            <person name="Sutton G.G."/>
            <person name="Tao W."/>
            <person name="Teichmann S."/>
            <person name="Tobari Y.N."/>
            <person name="Tomimura Y."/>
            <person name="Tsolas J.M."/>
            <person name="Valente V.L."/>
            <person name="Venter E."/>
            <person name="Venter J.C."/>
            <person name="Vicario S."/>
            <person name="Vieira F.G."/>
            <person name="Vilella A.J."/>
            <person name="Villasante A."/>
            <person name="Walenz B."/>
            <person name="Wang J."/>
            <person name="Wasserman M."/>
            <person name="Watts T."/>
            <person name="Wilson D."/>
            <person name="Wilson R.K."/>
            <person name="Wing R.A."/>
            <person name="Wolfner M.F."/>
            <person name="Wong A."/>
            <person name="Wong G.K."/>
            <person name="Wu C.I."/>
            <person name="Wu G."/>
            <person name="Yamamoto D."/>
            <person name="Yang H.P."/>
            <person name="Yang S.P."/>
            <person name="Yorke J.A."/>
            <person name="Yoshida K."/>
            <person name="Zdobnov E."/>
            <person name="Zhang P."/>
            <person name="Zhang Y."/>
            <person name="Zimin A.V."/>
            <person name="Baldwin J."/>
            <person name="Abdouelleil A."/>
            <person name="Abdulkadir J."/>
            <person name="Abebe A."/>
            <person name="Abera B."/>
            <person name="Abreu J."/>
            <person name="Acer S.C."/>
            <person name="Aftuck L."/>
            <person name="Alexander A."/>
            <person name="An P."/>
            <person name="Anderson E."/>
            <person name="Anderson S."/>
            <person name="Arachi H."/>
            <person name="Azer M."/>
            <person name="Bachantsang P."/>
            <person name="Barry A."/>
            <person name="Bayul T."/>
            <person name="Berlin A."/>
            <person name="Bessette D."/>
            <person name="Bloom T."/>
            <person name="Blye J."/>
            <person name="Boguslavskiy L."/>
            <person name="Bonnet C."/>
            <person name="Boukhgalter B."/>
            <person name="Bourzgui I."/>
            <person name="Brown A."/>
            <person name="Cahill P."/>
            <person name="Channer S."/>
            <person name="Cheshatsang Y."/>
            <person name="Chuda L."/>
            <person name="Citroen M."/>
            <person name="Collymore A."/>
            <person name="Cooke P."/>
            <person name="Costello M."/>
            <person name="D'Aco K."/>
            <person name="Daza R."/>
            <person name="De Haan G."/>
            <person name="DeGray S."/>
            <person name="DeMaso C."/>
            <person name="Dhargay N."/>
            <person name="Dooley K."/>
            <person name="Dooley E."/>
            <person name="Doricent M."/>
            <person name="Dorje P."/>
            <person name="Dorjee K."/>
            <person name="Dupes A."/>
            <person name="Elong R."/>
            <person name="Falk J."/>
            <person name="Farina A."/>
            <person name="Faro S."/>
            <person name="Ferguson D."/>
            <person name="Fisher S."/>
            <person name="Foley C.D."/>
            <person name="Franke A."/>
            <person name="Friedrich D."/>
            <person name="Gadbois L."/>
            <person name="Gearin G."/>
            <person name="Gearin C.R."/>
            <person name="Giannoukos G."/>
            <person name="Goode T."/>
            <person name="Graham J."/>
            <person name="Grandbois E."/>
            <person name="Grewal S."/>
            <person name="Gyaltsen K."/>
            <person name="Hafez N."/>
            <person name="Hagos B."/>
            <person name="Hall J."/>
            <person name="Henson C."/>
            <person name="Hollinger A."/>
            <person name="Honan T."/>
            <person name="Huard M.D."/>
            <person name="Hughes L."/>
            <person name="Hurhula B."/>
            <person name="Husby M.E."/>
            <person name="Kamat A."/>
            <person name="Kanga B."/>
            <person name="Kashin S."/>
            <person name="Khazanovich D."/>
            <person name="Kisner P."/>
            <person name="Lance K."/>
            <person name="Lara M."/>
            <person name="Lee W."/>
            <person name="Lennon N."/>
            <person name="Letendre F."/>
            <person name="LeVine R."/>
            <person name="Lipovsky A."/>
            <person name="Liu X."/>
            <person name="Liu J."/>
            <person name="Liu S."/>
            <person name="Lokyitsang T."/>
            <person name="Lokyitsang Y."/>
            <person name="Lubonja R."/>
            <person name="Lui A."/>
            <person name="MacDonald P."/>
            <person name="Magnisalis V."/>
            <person name="Maru K."/>
            <person name="Matthews C."/>
            <person name="McCusker W."/>
            <person name="McDonough S."/>
            <person name="Mehta T."/>
            <person name="Meldrim J."/>
            <person name="Meneus L."/>
            <person name="Mihai O."/>
            <person name="Mihalev A."/>
            <person name="Mihova T."/>
            <person name="Mittelman R."/>
            <person name="Mlenga V."/>
            <person name="Montmayeur A."/>
            <person name="Mulrain L."/>
            <person name="Navidi A."/>
            <person name="Naylor J."/>
            <person name="Negash T."/>
            <person name="Nguyen T."/>
            <person name="Nguyen N."/>
            <person name="Nicol R."/>
            <person name="Norbu C."/>
            <person name="Norbu N."/>
            <person name="Novod N."/>
            <person name="O'Neill B."/>
            <person name="Osman S."/>
            <person name="Markiewicz E."/>
            <person name="Oyono O.L."/>
            <person name="Patti C."/>
            <person name="Phunkhang P."/>
            <person name="Pierre F."/>
            <person name="Priest M."/>
            <person name="Raghuraman S."/>
            <person name="Rege F."/>
            <person name="Reyes R."/>
            <person name="Rise C."/>
            <person name="Rogov P."/>
            <person name="Ross K."/>
            <person name="Ryan E."/>
            <person name="Settipalli S."/>
            <person name="Shea T."/>
            <person name="Sherpa N."/>
            <person name="Shi L."/>
            <person name="Shih D."/>
            <person name="Sparrow T."/>
            <person name="Spaulding J."/>
            <person name="Stalker J."/>
            <person name="Stange-Thomann N."/>
            <person name="Stavropoulos S."/>
            <person name="Stone C."/>
            <person name="Strader C."/>
            <person name="Tesfaye S."/>
            <person name="Thomson T."/>
            <person name="Thoulutsang Y."/>
            <person name="Thoulutsang D."/>
            <person name="Topham K."/>
            <person name="Topping I."/>
            <person name="Tsamla T."/>
            <person name="Vassiliev H."/>
            <person name="Vo A."/>
            <person name="Wangchuk T."/>
            <person name="Wangdi T."/>
            <person name="Weiand M."/>
            <person name="Wilkinson J."/>
            <person name="Wilson A."/>
            <person name="Yadav S."/>
            <person name="Young G."/>
            <person name="Yu Q."/>
            <person name="Zembek L."/>
            <person name="Zhong D."/>
            <person name="Zimmer A."/>
            <person name="Zwirko Z."/>
            <person name="Jaffe D.B."/>
            <person name="Alvarez P."/>
            <person name="Brockman W."/>
            <person name="Butler J."/>
            <person name="Chin C."/>
            <person name="Gnerre S."/>
            <person name="Grabherr M."/>
            <person name="Kleber M."/>
            <person name="Mauceli E."/>
            <person name="MacCallum I."/>
        </authorList>
    </citation>
    <scope>NUCLEOTIDE SEQUENCE [LARGE SCALE GENOMIC DNA]</scope>
    <source>
        <strain evidence="9">MSH-3 / Tucson 14011-0111.49</strain>
    </source>
</reference>
<evidence type="ECO:0000256" key="6">
    <source>
        <dbReference type="RuleBase" id="RU000488"/>
    </source>
</evidence>
<protein>
    <submittedName>
        <fullName evidence="8">GL23597</fullName>
    </submittedName>
</protein>
<dbReference type="EMBL" id="CH480795">
    <property type="protein sequence ID" value="EDW35180.1"/>
    <property type="molecule type" value="Genomic_DNA"/>
</dbReference>
<evidence type="ECO:0000256" key="1">
    <source>
        <dbReference type="ARBA" id="ARBA00004141"/>
    </source>
</evidence>
<evidence type="ECO:0000256" key="2">
    <source>
        <dbReference type="ARBA" id="ARBA00006375"/>
    </source>
</evidence>
<proteinExistence type="inferred from homology"/>
<keyword evidence="7" id="KW-1133">Transmembrane helix</keyword>
<keyword evidence="4 5" id="KW-0472">Membrane</keyword>
<name>B4HDP8_DROPE</name>
<keyword evidence="9" id="KW-1185">Reference proteome</keyword>
<organism evidence="9">
    <name type="scientific">Drosophila persimilis</name>
    <name type="common">Fruit fly</name>
    <dbReference type="NCBI Taxonomy" id="7234"/>
    <lineage>
        <taxon>Eukaryota</taxon>
        <taxon>Metazoa</taxon>
        <taxon>Ecdysozoa</taxon>
        <taxon>Arthropoda</taxon>
        <taxon>Hexapoda</taxon>
        <taxon>Insecta</taxon>
        <taxon>Pterygota</taxon>
        <taxon>Neoptera</taxon>
        <taxon>Endopterygota</taxon>
        <taxon>Diptera</taxon>
        <taxon>Brachycera</taxon>
        <taxon>Muscomorpha</taxon>
        <taxon>Ephydroidea</taxon>
        <taxon>Drosophilidae</taxon>
        <taxon>Drosophila</taxon>
        <taxon>Sophophora</taxon>
    </lineage>
</organism>
<dbReference type="GO" id="GO:0016020">
    <property type="term" value="C:membrane"/>
    <property type="evidence" value="ECO:0007669"/>
    <property type="project" value="UniProtKB-SubCell"/>
</dbReference>
<dbReference type="OrthoDB" id="10266426at2759"/>
<dbReference type="PROSITE" id="PS50920">
    <property type="entry name" value="SOLCAR"/>
    <property type="match status" value="1"/>
</dbReference>
<gene>
    <name evidence="8" type="primary">Dper\GL23597</name>
    <name evidence="8" type="ORF">Dper_GL23597</name>
</gene>
<keyword evidence="6" id="KW-0813">Transport</keyword>
<evidence type="ECO:0000313" key="8">
    <source>
        <dbReference type="EMBL" id="EDW35180.1"/>
    </source>
</evidence>
<dbReference type="SUPFAM" id="SSF103506">
    <property type="entry name" value="Mitochondrial carrier"/>
    <property type="match status" value="1"/>
</dbReference>
<evidence type="ECO:0000256" key="3">
    <source>
        <dbReference type="ARBA" id="ARBA00022692"/>
    </source>
</evidence>
<evidence type="ECO:0000256" key="7">
    <source>
        <dbReference type="SAM" id="Phobius"/>
    </source>
</evidence>
<dbReference type="eggNOG" id="KOG0769">
    <property type="taxonomic scope" value="Eukaryota"/>
</dbReference>
<comment type="subcellular location">
    <subcellularLocation>
        <location evidence="1">Membrane</location>
        <topology evidence="1">Multi-pass membrane protein</topology>
    </subcellularLocation>
</comment>
<sequence length="51" mass="5630">MMISILQHTGVRGLFRGLEAKILHTVLTAALMFMAYEKIASTVGLLLKRNA</sequence>